<dbReference type="GO" id="GO:0005886">
    <property type="term" value="C:plasma membrane"/>
    <property type="evidence" value="ECO:0007669"/>
    <property type="project" value="UniProtKB-SubCell"/>
</dbReference>
<dbReference type="Gene3D" id="3.30.70.260">
    <property type="match status" value="1"/>
</dbReference>
<evidence type="ECO:0000259" key="8">
    <source>
        <dbReference type="PROSITE" id="PS51671"/>
    </source>
</evidence>
<dbReference type="PROSITE" id="PS51671">
    <property type="entry name" value="ACT"/>
    <property type="match status" value="1"/>
</dbReference>
<dbReference type="PANTHER" id="PTHR33778:SF1">
    <property type="entry name" value="MAGNESIUM TRANSPORTER YHID-RELATED"/>
    <property type="match status" value="1"/>
</dbReference>
<name>M1YR59_9FIRM</name>
<reference evidence="9 10" key="1">
    <citation type="submission" date="2016-11" db="EMBL/GenBank/DDBJ databases">
        <authorList>
            <person name="Manzoor S."/>
        </authorList>
    </citation>
    <scope>NUCLEOTIDE SEQUENCE [LARGE SCALE GENOMIC DNA]</scope>
    <source>
        <strain evidence="9">Clostridium ultunense strain Esp</strain>
    </source>
</reference>
<evidence type="ECO:0000256" key="5">
    <source>
        <dbReference type="ARBA" id="ARBA00022989"/>
    </source>
</evidence>
<sequence>MLDNKQIIIRLLLSILLSSFIGIDRESTKKPAGLRTHILVSLGSTLIMLLSIYINGNFQQDSFYYSDRIAAQVISGIGFLGAGTILRRDTGVITGLTTAASLWVVAAIGLTIGAGFYLAAIITTVLVIITLMSFHRIGRRFKTKGYHYISISLVSVDKPGQIGQIGQILGDFGANILSIDIDHKDEGLIRVNLDIALKKFSNKYDILNSLASIDSIIEVSQSG</sequence>
<dbReference type="PANTHER" id="PTHR33778">
    <property type="entry name" value="PROTEIN MGTC"/>
    <property type="match status" value="1"/>
</dbReference>
<dbReference type="Pfam" id="PF13291">
    <property type="entry name" value="ACT_4"/>
    <property type="match status" value="1"/>
</dbReference>
<keyword evidence="4 7" id="KW-0812">Transmembrane</keyword>
<comment type="subcellular location">
    <subcellularLocation>
        <location evidence="1">Cell membrane</location>
        <topology evidence="1">Multi-pass membrane protein</topology>
    </subcellularLocation>
</comment>
<feature type="transmembrane region" description="Helical" evidence="7">
    <location>
        <begin position="36"/>
        <end position="54"/>
    </location>
</feature>
<evidence type="ECO:0000256" key="3">
    <source>
        <dbReference type="ARBA" id="ARBA00022475"/>
    </source>
</evidence>
<keyword evidence="5 7" id="KW-1133">Transmembrane helix</keyword>
<organism evidence="9 10">
    <name type="scientific">[Clostridium] ultunense Esp</name>
    <dbReference type="NCBI Taxonomy" id="1288971"/>
    <lineage>
        <taxon>Bacteria</taxon>
        <taxon>Bacillati</taxon>
        <taxon>Bacillota</taxon>
        <taxon>Tissierellia</taxon>
        <taxon>Tissierellales</taxon>
        <taxon>Tepidimicrobiaceae</taxon>
        <taxon>Schnuerera</taxon>
    </lineage>
</organism>
<gene>
    <name evidence="9" type="ORF">CUESP1_1691</name>
</gene>
<dbReference type="InterPro" id="IPR045865">
    <property type="entry name" value="ACT-like_dom_sf"/>
</dbReference>
<keyword evidence="3" id="KW-1003">Cell membrane</keyword>
<feature type="transmembrane region" description="Helical" evidence="7">
    <location>
        <begin position="69"/>
        <end position="86"/>
    </location>
</feature>
<dbReference type="Proteomes" id="UP000245423">
    <property type="component" value="Chromosome 1"/>
</dbReference>
<feature type="domain" description="ACT" evidence="8">
    <location>
        <begin position="150"/>
        <end position="223"/>
    </location>
</feature>
<dbReference type="SUPFAM" id="SSF55021">
    <property type="entry name" value="ACT-like"/>
    <property type="match status" value="1"/>
</dbReference>
<keyword evidence="6 7" id="KW-0472">Membrane</keyword>
<proteinExistence type="inferred from homology"/>
<dbReference type="EMBL" id="LT669839">
    <property type="protein sequence ID" value="SHD77054.1"/>
    <property type="molecule type" value="Genomic_DNA"/>
</dbReference>
<evidence type="ECO:0000256" key="6">
    <source>
        <dbReference type="ARBA" id="ARBA00023136"/>
    </source>
</evidence>
<dbReference type="RefSeq" id="WP_005582698.1">
    <property type="nucleotide sequence ID" value="NZ_LT669839.1"/>
</dbReference>
<evidence type="ECO:0000256" key="2">
    <source>
        <dbReference type="ARBA" id="ARBA00009298"/>
    </source>
</evidence>
<evidence type="ECO:0000256" key="1">
    <source>
        <dbReference type="ARBA" id="ARBA00004651"/>
    </source>
</evidence>
<dbReference type="HOGENOM" id="CLU_079292_0_1_9"/>
<dbReference type="Pfam" id="PF02308">
    <property type="entry name" value="MgtC"/>
    <property type="match status" value="1"/>
</dbReference>
<accession>M1YR59</accession>
<feature type="transmembrane region" description="Helical" evidence="7">
    <location>
        <begin position="6"/>
        <end position="24"/>
    </location>
</feature>
<dbReference type="AlphaFoldDB" id="M1YR59"/>
<evidence type="ECO:0000313" key="9">
    <source>
        <dbReference type="EMBL" id="SHD77054.1"/>
    </source>
</evidence>
<keyword evidence="10" id="KW-1185">Reference proteome</keyword>
<protein>
    <submittedName>
        <fullName evidence="9">MgtC/SapB transporter</fullName>
    </submittedName>
</protein>
<evidence type="ECO:0000256" key="4">
    <source>
        <dbReference type="ARBA" id="ARBA00022692"/>
    </source>
</evidence>
<comment type="similarity">
    <text evidence="2">Belongs to the MgtC/SapB family.</text>
</comment>
<evidence type="ECO:0000256" key="7">
    <source>
        <dbReference type="SAM" id="Phobius"/>
    </source>
</evidence>
<dbReference type="InterPro" id="IPR002912">
    <property type="entry name" value="ACT_dom"/>
</dbReference>
<dbReference type="InterPro" id="IPR049177">
    <property type="entry name" value="MgtC_SapB_SrpB_YhiD_N"/>
</dbReference>
<evidence type="ECO:0000313" key="10">
    <source>
        <dbReference type="Proteomes" id="UP000245423"/>
    </source>
</evidence>
<dbReference type="InterPro" id="IPR003416">
    <property type="entry name" value="MgtC/SapB/SrpB/YhiD_fam"/>
</dbReference>
<feature type="transmembrane region" description="Helical" evidence="7">
    <location>
        <begin position="116"/>
        <end position="134"/>
    </location>
</feature>
<dbReference type="PRINTS" id="PR01837">
    <property type="entry name" value="MGTCSAPBPROT"/>
</dbReference>